<evidence type="ECO:0000256" key="2">
    <source>
        <dbReference type="ARBA" id="ARBA00012438"/>
    </source>
</evidence>
<dbReference type="PROSITE" id="PS50109">
    <property type="entry name" value="HIS_KIN"/>
    <property type="match status" value="1"/>
</dbReference>
<reference evidence="8 9" key="1">
    <citation type="journal article" date="2016" name="BMC Genomics">
        <title>Combined genomic and structural analyses of a cultured magnetotactic bacterium reveals its niche adaptation to a dynamic environment.</title>
        <authorList>
            <person name="Araujo A.C."/>
            <person name="Morillo V."/>
            <person name="Cypriano J."/>
            <person name="Teixeira L.C."/>
            <person name="Leao P."/>
            <person name="Lyra S."/>
            <person name="Almeida L.G."/>
            <person name="Bazylinski D.A."/>
            <person name="Vasconcellos A.T."/>
            <person name="Abreu F."/>
            <person name="Lins U."/>
        </authorList>
    </citation>
    <scope>NUCLEOTIDE SEQUENCE [LARGE SCALE GENOMIC DNA]</scope>
    <source>
        <strain evidence="8 9">IT-1</strain>
    </source>
</reference>
<dbReference type="InterPro" id="IPR004358">
    <property type="entry name" value="Sig_transdc_His_kin-like_C"/>
</dbReference>
<feature type="coiled-coil region" evidence="4">
    <location>
        <begin position="144"/>
        <end position="171"/>
    </location>
</feature>
<evidence type="ECO:0000313" key="9">
    <source>
        <dbReference type="Proteomes" id="UP000194003"/>
    </source>
</evidence>
<dbReference type="InterPro" id="IPR000014">
    <property type="entry name" value="PAS"/>
</dbReference>
<dbReference type="PROSITE" id="PS50113">
    <property type="entry name" value="PAC"/>
    <property type="match status" value="1"/>
</dbReference>
<gene>
    <name evidence="8" type="ORF">MAIT1_04472</name>
</gene>
<keyword evidence="4" id="KW-0175">Coiled coil</keyword>
<keyword evidence="8" id="KW-0808">Transferase</keyword>
<dbReference type="SUPFAM" id="SSF55874">
    <property type="entry name" value="ATPase domain of HSP90 chaperone/DNA topoisomerase II/histidine kinase"/>
    <property type="match status" value="1"/>
</dbReference>
<dbReference type="PANTHER" id="PTHR43065">
    <property type="entry name" value="SENSOR HISTIDINE KINASE"/>
    <property type="match status" value="1"/>
</dbReference>
<dbReference type="Pfam" id="PF02518">
    <property type="entry name" value="HATPase_c"/>
    <property type="match status" value="1"/>
</dbReference>
<dbReference type="InterPro" id="IPR005467">
    <property type="entry name" value="His_kinase_dom"/>
</dbReference>
<keyword evidence="3" id="KW-0597">Phosphoprotein</keyword>
<evidence type="ECO:0000256" key="3">
    <source>
        <dbReference type="ARBA" id="ARBA00022553"/>
    </source>
</evidence>
<comment type="catalytic activity">
    <reaction evidence="1">
        <text>ATP + protein L-histidine = ADP + protein N-phospho-L-histidine.</text>
        <dbReference type="EC" id="2.7.13.3"/>
    </reaction>
</comment>
<dbReference type="InterPro" id="IPR036097">
    <property type="entry name" value="HisK_dim/P_sf"/>
</dbReference>
<keyword evidence="9" id="KW-1185">Reference proteome</keyword>
<dbReference type="SMART" id="SM00091">
    <property type="entry name" value="PAS"/>
    <property type="match status" value="1"/>
</dbReference>
<protein>
    <recommendedName>
        <fullName evidence="2">histidine kinase</fullName>
        <ecNumber evidence="2">2.7.13.3</ecNumber>
    </recommendedName>
</protein>
<dbReference type="Proteomes" id="UP000194003">
    <property type="component" value="Unassembled WGS sequence"/>
</dbReference>
<evidence type="ECO:0000256" key="1">
    <source>
        <dbReference type="ARBA" id="ARBA00000085"/>
    </source>
</evidence>
<dbReference type="CDD" id="cd00082">
    <property type="entry name" value="HisKA"/>
    <property type="match status" value="1"/>
</dbReference>
<dbReference type="EC" id="2.7.13.3" evidence="2"/>
<evidence type="ECO:0000259" key="5">
    <source>
        <dbReference type="PROSITE" id="PS50109"/>
    </source>
</evidence>
<accession>A0A1Y2K9E9</accession>
<dbReference type="InterPro" id="IPR000700">
    <property type="entry name" value="PAS-assoc_C"/>
</dbReference>
<dbReference type="GO" id="GO:0000155">
    <property type="term" value="F:phosphorelay sensor kinase activity"/>
    <property type="evidence" value="ECO:0007669"/>
    <property type="project" value="InterPro"/>
</dbReference>
<organism evidence="8 9">
    <name type="scientific">Magnetofaba australis IT-1</name>
    <dbReference type="NCBI Taxonomy" id="1434232"/>
    <lineage>
        <taxon>Bacteria</taxon>
        <taxon>Pseudomonadati</taxon>
        <taxon>Pseudomonadota</taxon>
        <taxon>Magnetococcia</taxon>
        <taxon>Magnetococcales</taxon>
        <taxon>Magnetococcaceae</taxon>
        <taxon>Magnetofaba</taxon>
    </lineage>
</organism>
<evidence type="ECO:0000313" key="8">
    <source>
        <dbReference type="EMBL" id="OSM07306.1"/>
    </source>
</evidence>
<dbReference type="InterPro" id="IPR013656">
    <property type="entry name" value="PAS_4"/>
</dbReference>
<dbReference type="PROSITE" id="PS50112">
    <property type="entry name" value="PAS"/>
    <property type="match status" value="1"/>
</dbReference>
<feature type="domain" description="Histidine kinase" evidence="5">
    <location>
        <begin position="180"/>
        <end position="416"/>
    </location>
</feature>
<comment type="caution">
    <text evidence="8">The sequence shown here is derived from an EMBL/GenBank/DDBJ whole genome shotgun (WGS) entry which is preliminary data.</text>
</comment>
<dbReference type="Gene3D" id="3.30.450.20">
    <property type="entry name" value="PAS domain"/>
    <property type="match status" value="1"/>
</dbReference>
<dbReference type="SUPFAM" id="SSF55785">
    <property type="entry name" value="PYP-like sensor domain (PAS domain)"/>
    <property type="match status" value="1"/>
</dbReference>
<evidence type="ECO:0000259" key="7">
    <source>
        <dbReference type="PROSITE" id="PS50113"/>
    </source>
</evidence>
<dbReference type="EMBL" id="LVJN01000014">
    <property type="protein sequence ID" value="OSM07306.1"/>
    <property type="molecule type" value="Genomic_DNA"/>
</dbReference>
<feature type="domain" description="PAC" evidence="7">
    <location>
        <begin position="101"/>
        <end position="153"/>
    </location>
</feature>
<dbReference type="AlphaFoldDB" id="A0A1Y2K9E9"/>
<dbReference type="SUPFAM" id="SSF47384">
    <property type="entry name" value="Homodimeric domain of signal transducing histidine kinase"/>
    <property type="match status" value="1"/>
</dbReference>
<dbReference type="Gene3D" id="1.10.287.130">
    <property type="match status" value="1"/>
</dbReference>
<dbReference type="CDD" id="cd00130">
    <property type="entry name" value="PAS"/>
    <property type="match status" value="1"/>
</dbReference>
<feature type="domain" description="PAS" evidence="6">
    <location>
        <begin position="29"/>
        <end position="83"/>
    </location>
</feature>
<dbReference type="InterPro" id="IPR003594">
    <property type="entry name" value="HATPase_dom"/>
</dbReference>
<proteinExistence type="predicted"/>
<evidence type="ECO:0000259" key="6">
    <source>
        <dbReference type="PROSITE" id="PS50112"/>
    </source>
</evidence>
<sequence>MIQKMDAAYADLVRYQVELEQKNNALNEANRFIASVLTAMTDVLIVCDPHGRIQEVNQALVNLTGRDQAWLLKQSVRELLQTDLPNLENRFSDLLDHKRVIDCEVSITAADDSQAPLAMNCSPRTDNKGRVVGLVLIGRPVGELRRAYDNLHRAHSELKQTQNQLMHAEKMASLGRVVAGVAHELNNPISFVFGNMHALKRYGGRIERYLQADQSPEQLQALRKELKIDRILADLPPLIEGALEGAERVSAIVQDLCGYSGGQHEPPRPYPLHETIANAVQWVTSGRADKPEVIYQLPETERHIVGRKGHVHQILVNLAQNAVDVMEGQTHRRLTIACDYSDQSATITVSDSGAGIDEAHLKQLFDPFFTTKPVGKGTGLGLYISYGLAQEQGGQLSAHNNPEGGASFVLTLPIAGAPQPGEPRP</sequence>
<dbReference type="STRING" id="1434232.MAIT1_04472"/>
<dbReference type="PRINTS" id="PR00344">
    <property type="entry name" value="BCTRLSENSOR"/>
</dbReference>
<dbReference type="InterPro" id="IPR036890">
    <property type="entry name" value="HATPase_C_sf"/>
</dbReference>
<dbReference type="InterPro" id="IPR035965">
    <property type="entry name" value="PAS-like_dom_sf"/>
</dbReference>
<dbReference type="SMART" id="SM00387">
    <property type="entry name" value="HATPase_c"/>
    <property type="match status" value="1"/>
</dbReference>
<keyword evidence="8" id="KW-0418">Kinase</keyword>
<evidence type="ECO:0000256" key="4">
    <source>
        <dbReference type="SAM" id="Coils"/>
    </source>
</evidence>
<dbReference type="Gene3D" id="3.30.565.10">
    <property type="entry name" value="Histidine kinase-like ATPase, C-terminal domain"/>
    <property type="match status" value="1"/>
</dbReference>
<name>A0A1Y2K9E9_9PROT</name>
<dbReference type="PANTHER" id="PTHR43065:SF42">
    <property type="entry name" value="TWO-COMPONENT SENSOR PPRA"/>
    <property type="match status" value="1"/>
</dbReference>
<dbReference type="InterPro" id="IPR003661">
    <property type="entry name" value="HisK_dim/P_dom"/>
</dbReference>
<dbReference type="Pfam" id="PF08448">
    <property type="entry name" value="PAS_4"/>
    <property type="match status" value="1"/>
</dbReference>
<dbReference type="NCBIfam" id="TIGR00229">
    <property type="entry name" value="sensory_box"/>
    <property type="match status" value="1"/>
</dbReference>